<gene>
    <name evidence="2" type="ORF">FHS22_005166</name>
</gene>
<name>A0A841DF33_PLAVE</name>
<dbReference type="Proteomes" id="UP000562352">
    <property type="component" value="Unassembled WGS sequence"/>
</dbReference>
<dbReference type="AlphaFoldDB" id="A0A841DF33"/>
<feature type="region of interest" description="Disordered" evidence="1">
    <location>
        <begin position="61"/>
        <end position="91"/>
    </location>
</feature>
<comment type="caution">
    <text evidence="2">The sequence shown here is derived from an EMBL/GenBank/DDBJ whole genome shotgun (WGS) entry which is preliminary data.</text>
</comment>
<dbReference type="RefSeq" id="WP_221474078.1">
    <property type="nucleotide sequence ID" value="NZ_BAAAWZ010000001.1"/>
</dbReference>
<reference evidence="2 3" key="1">
    <citation type="submission" date="2020-08" db="EMBL/GenBank/DDBJ databases">
        <title>Genomic Encyclopedia of Type Strains, Phase III (KMG-III): the genomes of soil and plant-associated and newly described type strains.</title>
        <authorList>
            <person name="Whitman W."/>
        </authorList>
    </citation>
    <scope>NUCLEOTIDE SEQUENCE [LARGE SCALE GENOMIC DNA]</scope>
    <source>
        <strain evidence="2 3">CECT 3303</strain>
    </source>
</reference>
<protein>
    <recommendedName>
        <fullName evidence="4">Transposase</fullName>
    </recommendedName>
</protein>
<evidence type="ECO:0008006" key="4">
    <source>
        <dbReference type="Google" id="ProtNLM"/>
    </source>
</evidence>
<sequence length="91" mass="10184">MPTKYRYTPGMLAEAAANSLGVYDVLRHLGITIAGGNHAHISRQLKRFGIDTSHFVGQAYNRGRRSSRRLRPAEILRVQPEGSRRTSPLLL</sequence>
<accession>A0A841DF33</accession>
<proteinExistence type="predicted"/>
<keyword evidence="3" id="KW-1185">Reference proteome</keyword>
<evidence type="ECO:0000313" key="3">
    <source>
        <dbReference type="Proteomes" id="UP000562352"/>
    </source>
</evidence>
<evidence type="ECO:0000256" key="1">
    <source>
        <dbReference type="SAM" id="MobiDB-lite"/>
    </source>
</evidence>
<organism evidence="2 3">
    <name type="scientific">Planomonospora venezuelensis</name>
    <dbReference type="NCBI Taxonomy" id="1999"/>
    <lineage>
        <taxon>Bacteria</taxon>
        <taxon>Bacillati</taxon>
        <taxon>Actinomycetota</taxon>
        <taxon>Actinomycetes</taxon>
        <taxon>Streptosporangiales</taxon>
        <taxon>Streptosporangiaceae</taxon>
        <taxon>Planomonospora</taxon>
    </lineage>
</organism>
<evidence type="ECO:0000313" key="2">
    <source>
        <dbReference type="EMBL" id="MBB5965876.1"/>
    </source>
</evidence>
<dbReference type="EMBL" id="JACHJJ010000019">
    <property type="protein sequence ID" value="MBB5965876.1"/>
    <property type="molecule type" value="Genomic_DNA"/>
</dbReference>